<keyword evidence="4" id="KW-1185">Reference proteome</keyword>
<gene>
    <name evidence="3" type="ORF">FO059_12545</name>
</gene>
<protein>
    <submittedName>
        <fullName evidence="3">Uncharacterized protein</fullName>
    </submittedName>
</protein>
<dbReference type="OrthoDB" id="4486012at2"/>
<dbReference type="Pfam" id="PF18454">
    <property type="entry name" value="Mtd_N"/>
    <property type="match status" value="1"/>
</dbReference>
<dbReference type="InterPro" id="IPR058970">
    <property type="entry name" value="Phage_phiTE_241_C"/>
</dbReference>
<evidence type="ECO:0000313" key="4">
    <source>
        <dbReference type="Proteomes" id="UP000317344"/>
    </source>
</evidence>
<dbReference type="EMBL" id="CP041765">
    <property type="protein sequence ID" value="QDQ97995.1"/>
    <property type="molecule type" value="Genomic_DNA"/>
</dbReference>
<proteinExistence type="predicted"/>
<dbReference type="KEGG" id="toy:FO059_12545"/>
<dbReference type="AlphaFoldDB" id="A0A516X4I8"/>
<name>A0A516X4I8_9ACTN</name>
<evidence type="ECO:0000313" key="3">
    <source>
        <dbReference type="EMBL" id="QDQ97995.1"/>
    </source>
</evidence>
<dbReference type="RefSeq" id="WP_143909234.1">
    <property type="nucleotide sequence ID" value="NZ_CP041765.1"/>
</dbReference>
<accession>A0A516X4I8</accession>
<reference evidence="3 4" key="2">
    <citation type="submission" date="2019-07" db="EMBL/GenBank/DDBJ databases">
        <authorList>
            <person name="Huang Y."/>
        </authorList>
    </citation>
    <scope>NUCLEOTIDE SEQUENCE [LARGE SCALE GENOMIC DNA]</scope>
    <source>
        <strain evidence="3 4">HY188</strain>
    </source>
</reference>
<reference evidence="3 4" key="1">
    <citation type="submission" date="2019-07" db="EMBL/GenBank/DDBJ databases">
        <title>Tomitella cavernea sp. nov., an actinomycete isolated from soil.</title>
        <authorList>
            <person name="Cheng J."/>
        </authorList>
    </citation>
    <scope>NUCLEOTIDE SEQUENCE [LARGE SCALE GENOMIC DNA]</scope>
    <source>
        <strain evidence="3 4">HY188</strain>
    </source>
</reference>
<dbReference type="SUPFAM" id="SSF69349">
    <property type="entry name" value="Phage fibre proteins"/>
    <property type="match status" value="1"/>
</dbReference>
<feature type="domain" description="Putative phage tail fibre C-terminal" evidence="2">
    <location>
        <begin position="86"/>
        <end position="150"/>
    </location>
</feature>
<dbReference type="Pfam" id="PF26209">
    <property type="entry name" value="Phage_phiTE_241_C"/>
    <property type="match status" value="1"/>
</dbReference>
<organism evidence="3 4">
    <name type="scientific">Tomitella fengzijianii</name>
    <dbReference type="NCBI Taxonomy" id="2597660"/>
    <lineage>
        <taxon>Bacteria</taxon>
        <taxon>Bacillati</taxon>
        <taxon>Actinomycetota</taxon>
        <taxon>Actinomycetes</taxon>
        <taxon>Mycobacteriales</taxon>
        <taxon>Tomitella</taxon>
    </lineage>
</organism>
<sequence length="158" mass="17271">MSTQAWPDTFTIKTRRDDGTAWADYNPTLEQGEPGFETDTGLFKIGDGIAQWTELPYTTTSFYSATEAARLELDARIPGARRHTMNANTTITITDPPSGYGGNITVALVQDTTGGRTVTWPDGIRWLSGSAPTVDADPGAMTIIQLQWFGEWTGRHLS</sequence>
<evidence type="ECO:0000259" key="2">
    <source>
        <dbReference type="Pfam" id="PF26209"/>
    </source>
</evidence>
<dbReference type="Proteomes" id="UP000317344">
    <property type="component" value="Chromosome"/>
</dbReference>
<evidence type="ECO:0000259" key="1">
    <source>
        <dbReference type="Pfam" id="PF18454"/>
    </source>
</evidence>
<dbReference type="InterPro" id="IPR041352">
    <property type="entry name" value="Mtd_N"/>
</dbReference>
<feature type="domain" description="Major tropism determinant N-terminal" evidence="1">
    <location>
        <begin position="12"/>
        <end position="49"/>
    </location>
</feature>